<proteinExistence type="predicted"/>
<dbReference type="EMBL" id="LT984813">
    <property type="protein sequence ID" value="SPD66179.1"/>
    <property type="molecule type" value="Genomic_DNA"/>
</dbReference>
<name>A0A9Q7UUL9_9BURK</name>
<gene>
    <name evidence="2" type="ORF">CBM2636_20713</name>
</gene>
<accession>A0A9Q7UUL9</accession>
<sequence length="227" mass="24603">MFIRRPRLKQTASQTGRPPHTVGAGSISGQQRRHVLGRAADRSAAVAHHHRTLQQDRIVGHRRQQLGIGQAGVGQAQFGIGGFVVAQHLAYRHAQQGVQLAQRRQRRRVLQVLHDLHRLAQPLGGCLDQGEGLARLGATGVVVDGDHGRSFLVMAAPRGGAAALMRCKSTRTIYKTAGAAQHDVVHRHRHASCVAPVLAPGTISDDLHSCLHHRAARRWHAPALYAA</sequence>
<reference evidence="2 3" key="1">
    <citation type="submission" date="2018-01" db="EMBL/GenBank/DDBJ databases">
        <authorList>
            <person name="Clerissi C."/>
        </authorList>
    </citation>
    <scope>NUCLEOTIDE SEQUENCE [LARGE SCALE GENOMIC DNA]</scope>
    <source>
        <strain evidence="2">Cupriavidus taiwanensis SWF 66322</strain>
    </source>
</reference>
<evidence type="ECO:0000313" key="3">
    <source>
        <dbReference type="Proteomes" id="UP000254259"/>
    </source>
</evidence>
<evidence type="ECO:0000256" key="1">
    <source>
        <dbReference type="SAM" id="MobiDB-lite"/>
    </source>
</evidence>
<dbReference type="Proteomes" id="UP000254259">
    <property type="component" value="Chromosome CBM2636"/>
</dbReference>
<protein>
    <submittedName>
        <fullName evidence="2">Uncharacterized protein</fullName>
    </submittedName>
</protein>
<organism evidence="2 3">
    <name type="scientific">Cupriavidus taiwanensis</name>
    <dbReference type="NCBI Taxonomy" id="164546"/>
    <lineage>
        <taxon>Bacteria</taxon>
        <taxon>Pseudomonadati</taxon>
        <taxon>Pseudomonadota</taxon>
        <taxon>Betaproteobacteria</taxon>
        <taxon>Burkholderiales</taxon>
        <taxon>Burkholderiaceae</taxon>
        <taxon>Cupriavidus</taxon>
    </lineage>
</organism>
<dbReference type="AlphaFoldDB" id="A0A9Q7UUL9"/>
<feature type="region of interest" description="Disordered" evidence="1">
    <location>
        <begin position="1"/>
        <end position="30"/>
    </location>
</feature>
<evidence type="ECO:0000313" key="2">
    <source>
        <dbReference type="EMBL" id="SPD66179.1"/>
    </source>
</evidence>